<organism evidence="1 2">
    <name type="scientific">Galerina marginata (strain CBS 339.88)</name>
    <dbReference type="NCBI Taxonomy" id="685588"/>
    <lineage>
        <taxon>Eukaryota</taxon>
        <taxon>Fungi</taxon>
        <taxon>Dikarya</taxon>
        <taxon>Basidiomycota</taxon>
        <taxon>Agaricomycotina</taxon>
        <taxon>Agaricomycetes</taxon>
        <taxon>Agaricomycetidae</taxon>
        <taxon>Agaricales</taxon>
        <taxon>Agaricineae</taxon>
        <taxon>Strophariaceae</taxon>
        <taxon>Galerina</taxon>
    </lineage>
</organism>
<dbReference type="EMBL" id="KL142368">
    <property type="protein sequence ID" value="KDR83727.1"/>
    <property type="molecule type" value="Genomic_DNA"/>
</dbReference>
<dbReference type="OrthoDB" id="10498193at2759"/>
<sequence>MPITAISSCDCVIIWPSILWCIMIMNKSAEMDKIAIEVWVSWKASDKNLVITRRRDS</sequence>
<reference evidence="2" key="1">
    <citation type="journal article" date="2014" name="Proc. Natl. Acad. Sci. U.S.A.">
        <title>Extensive sampling of basidiomycete genomes demonstrates inadequacy of the white-rot/brown-rot paradigm for wood decay fungi.</title>
        <authorList>
            <person name="Riley R."/>
            <person name="Salamov A.A."/>
            <person name="Brown D.W."/>
            <person name="Nagy L.G."/>
            <person name="Floudas D."/>
            <person name="Held B.W."/>
            <person name="Levasseur A."/>
            <person name="Lombard V."/>
            <person name="Morin E."/>
            <person name="Otillar R."/>
            <person name="Lindquist E.A."/>
            <person name="Sun H."/>
            <person name="LaButti K.M."/>
            <person name="Schmutz J."/>
            <person name="Jabbour D."/>
            <person name="Luo H."/>
            <person name="Baker S.E."/>
            <person name="Pisabarro A.G."/>
            <person name="Walton J.D."/>
            <person name="Blanchette R.A."/>
            <person name="Henrissat B."/>
            <person name="Martin F."/>
            <person name="Cullen D."/>
            <person name="Hibbett D.S."/>
            <person name="Grigoriev I.V."/>
        </authorList>
    </citation>
    <scope>NUCLEOTIDE SEQUENCE [LARGE SCALE GENOMIC DNA]</scope>
    <source>
        <strain evidence="2">CBS 339.88</strain>
    </source>
</reference>
<evidence type="ECO:0000313" key="1">
    <source>
        <dbReference type="EMBL" id="KDR83727.1"/>
    </source>
</evidence>
<proteinExistence type="predicted"/>
<dbReference type="Proteomes" id="UP000027222">
    <property type="component" value="Unassembled WGS sequence"/>
</dbReference>
<dbReference type="HOGENOM" id="CLU_2996622_0_0_1"/>
<keyword evidence="2" id="KW-1185">Reference proteome</keyword>
<accession>A0A067TN14</accession>
<gene>
    <name evidence="1" type="ORF">GALMADRAFT_236075</name>
</gene>
<dbReference type="AlphaFoldDB" id="A0A067TN14"/>
<name>A0A067TN14_GALM3</name>
<evidence type="ECO:0000313" key="2">
    <source>
        <dbReference type="Proteomes" id="UP000027222"/>
    </source>
</evidence>
<protein>
    <submittedName>
        <fullName evidence="1">Uncharacterized protein</fullName>
    </submittedName>
</protein>